<gene>
    <name evidence="1" type="ORF">PPEP_a0516</name>
</gene>
<dbReference type="AlphaFoldDB" id="A0A8I0MTK8"/>
<name>A0A8I0MTK8_9GAMM</name>
<dbReference type="Proteomes" id="UP000660708">
    <property type="component" value="Unassembled WGS sequence"/>
</dbReference>
<proteinExistence type="predicted"/>
<dbReference type="RefSeq" id="WP_147389780.1">
    <property type="nucleotide sequence ID" value="NZ_AQHF01000020.1"/>
</dbReference>
<reference evidence="1 2" key="1">
    <citation type="submission" date="2015-06" db="EMBL/GenBank/DDBJ databases">
        <title>Genome sequence of Pseudoalteromonas peptidolytica.</title>
        <authorList>
            <person name="Xie B.-B."/>
            <person name="Rong J.-C."/>
            <person name="Qin Q.-L."/>
            <person name="Zhang Y.-Z."/>
        </authorList>
    </citation>
    <scope>NUCLEOTIDE SEQUENCE [LARGE SCALE GENOMIC DNA]</scope>
    <source>
        <strain evidence="1 2">F12-50-A1</strain>
    </source>
</reference>
<keyword evidence="2" id="KW-1185">Reference proteome</keyword>
<organism evidence="1 2">
    <name type="scientific">Pseudoalteromonas peptidolytica F12-50-A1</name>
    <dbReference type="NCBI Taxonomy" id="1315280"/>
    <lineage>
        <taxon>Bacteria</taxon>
        <taxon>Pseudomonadati</taxon>
        <taxon>Pseudomonadota</taxon>
        <taxon>Gammaproteobacteria</taxon>
        <taxon>Alteromonadales</taxon>
        <taxon>Pseudoalteromonadaceae</taxon>
        <taxon>Pseudoalteromonas</taxon>
    </lineage>
</organism>
<comment type="caution">
    <text evidence="1">The sequence shown here is derived from an EMBL/GenBank/DDBJ whole genome shotgun (WGS) entry which is preliminary data.</text>
</comment>
<evidence type="ECO:0000313" key="1">
    <source>
        <dbReference type="EMBL" id="MBE0345609.1"/>
    </source>
</evidence>
<evidence type="ECO:0000313" key="2">
    <source>
        <dbReference type="Proteomes" id="UP000660708"/>
    </source>
</evidence>
<dbReference type="EMBL" id="AQHF01000020">
    <property type="protein sequence ID" value="MBE0345609.1"/>
    <property type="molecule type" value="Genomic_DNA"/>
</dbReference>
<sequence>MARQFDNFYSHGAISFADFINCVSSLYTGPDCIDEGTLRLLAEMLYRLSQNKQFLAAQVAGGNKYTHHPRGLLDNDDLYVLYEQQQPFFGVYAQIWHPTLKRGKAQGFNPPLRDYNFSALTTNYFGPGCGSKLYQYEYRQDLKQGEHCALSFLQFYQFTSENVLFTEASKDVIAQALPKSLSITISLRLEKNEHPCFIFDKSSKRVLGVITDVNCEKAGVTSKVGLLEV</sequence>
<protein>
    <submittedName>
        <fullName evidence="1">Uncharacterized protein</fullName>
    </submittedName>
</protein>
<accession>A0A8I0MTK8</accession>